<name>A0AAW5DVW4_9BACI</name>
<organism evidence="4 5">
    <name type="scientific">Fredinandcohnia quinoae</name>
    <dbReference type="NCBI Taxonomy" id="2918902"/>
    <lineage>
        <taxon>Bacteria</taxon>
        <taxon>Bacillati</taxon>
        <taxon>Bacillota</taxon>
        <taxon>Bacilli</taxon>
        <taxon>Bacillales</taxon>
        <taxon>Bacillaceae</taxon>
        <taxon>Fredinandcohnia</taxon>
    </lineage>
</organism>
<feature type="transmembrane region" description="Helical" evidence="2">
    <location>
        <begin position="40"/>
        <end position="61"/>
    </location>
</feature>
<keyword evidence="2" id="KW-0812">Transmembrane</keyword>
<evidence type="ECO:0000313" key="4">
    <source>
        <dbReference type="EMBL" id="MCH1624782.1"/>
    </source>
</evidence>
<comment type="caution">
    <text evidence="4">The sequence shown here is derived from an EMBL/GenBank/DDBJ whole genome shotgun (WGS) entry which is preliminary data.</text>
</comment>
<dbReference type="AlphaFoldDB" id="A0AAW5DVW4"/>
<sequence>MEQQDHTEEEIHEKRTSLPPRSEVHKDIKKKTKFRIKYPIIRLLALFFVLLPIAILSFFYMNDDKTVKSSIPKDNSPFESFDYEKNNDLLQYDEDTKNEEKVVPVDGVKKDEDIEKSSVENINKQLDEDLLDQNQMKPKVDVSKSTPPESKKEKRKVEYEIKYHKVKANETLFRVSKKYYNSRDGEELLKQWNDINGDTIYEGQVLRIPIKISSGN</sequence>
<proteinExistence type="predicted"/>
<accession>A0AAW5DVW4</accession>
<dbReference type="Proteomes" id="UP001431131">
    <property type="component" value="Unassembled WGS sequence"/>
</dbReference>
<dbReference type="SUPFAM" id="SSF54106">
    <property type="entry name" value="LysM domain"/>
    <property type="match status" value="1"/>
</dbReference>
<reference evidence="4" key="1">
    <citation type="submission" date="2022-02" db="EMBL/GenBank/DDBJ databases">
        <title>Fredinandcohnia quinoae sp. nov. isolated from Chenopodium quinoa seeds.</title>
        <authorList>
            <person name="Saati-Santamaria Z."/>
            <person name="Flores-Felix J.D."/>
            <person name="Igual J.M."/>
            <person name="Velazquez E."/>
            <person name="Garcia-Fraile P."/>
            <person name="Martinez-Molina E."/>
        </authorList>
    </citation>
    <scope>NUCLEOTIDE SEQUENCE</scope>
    <source>
        <strain evidence="4">SECRCQ15</strain>
    </source>
</reference>
<dbReference type="SMART" id="SM00257">
    <property type="entry name" value="LysM"/>
    <property type="match status" value="1"/>
</dbReference>
<dbReference type="Gene3D" id="3.10.350.10">
    <property type="entry name" value="LysM domain"/>
    <property type="match status" value="1"/>
</dbReference>
<keyword evidence="2" id="KW-1133">Transmembrane helix</keyword>
<dbReference type="PROSITE" id="PS51782">
    <property type="entry name" value="LYSM"/>
    <property type="match status" value="1"/>
</dbReference>
<dbReference type="EMBL" id="JAKTTI010000005">
    <property type="protein sequence ID" value="MCH1624782.1"/>
    <property type="molecule type" value="Genomic_DNA"/>
</dbReference>
<keyword evidence="2" id="KW-0472">Membrane</keyword>
<keyword evidence="5" id="KW-1185">Reference proteome</keyword>
<evidence type="ECO:0000313" key="5">
    <source>
        <dbReference type="Proteomes" id="UP001431131"/>
    </source>
</evidence>
<protein>
    <submittedName>
        <fullName evidence="4">LysM peptidoglycan-binding domain-containing protein</fullName>
    </submittedName>
</protein>
<dbReference type="Pfam" id="PF01476">
    <property type="entry name" value="LysM"/>
    <property type="match status" value="1"/>
</dbReference>
<evidence type="ECO:0000256" key="1">
    <source>
        <dbReference type="SAM" id="MobiDB-lite"/>
    </source>
</evidence>
<feature type="region of interest" description="Disordered" evidence="1">
    <location>
        <begin position="1"/>
        <end position="24"/>
    </location>
</feature>
<feature type="region of interest" description="Disordered" evidence="1">
    <location>
        <begin position="133"/>
        <end position="156"/>
    </location>
</feature>
<evidence type="ECO:0000256" key="2">
    <source>
        <dbReference type="SAM" id="Phobius"/>
    </source>
</evidence>
<evidence type="ECO:0000259" key="3">
    <source>
        <dbReference type="PROSITE" id="PS51782"/>
    </source>
</evidence>
<dbReference type="CDD" id="cd00118">
    <property type="entry name" value="LysM"/>
    <property type="match status" value="1"/>
</dbReference>
<feature type="domain" description="LysM" evidence="3">
    <location>
        <begin position="162"/>
        <end position="208"/>
    </location>
</feature>
<dbReference type="InterPro" id="IPR018392">
    <property type="entry name" value="LysM"/>
</dbReference>
<dbReference type="RefSeq" id="WP_240253474.1">
    <property type="nucleotide sequence ID" value="NZ_JAKTTI010000005.1"/>
</dbReference>
<dbReference type="InterPro" id="IPR036779">
    <property type="entry name" value="LysM_dom_sf"/>
</dbReference>
<gene>
    <name evidence="4" type="ORF">MJG50_05540</name>
</gene>